<accession>A0A6P8W708</accession>
<sequence length="107" mass="12331">MRVYYEDSYRYGHHHHHHRPNIEIDVFSGYGGAYYPPPVARPEVVVVNPAVNYMPLPGGQMMMPQPQPQPYGAMGTMGNMAAMGSASYYQQQQGYQYQYNNPPYPRW</sequence>
<evidence type="ECO:0000313" key="2">
    <source>
        <dbReference type="RefSeq" id="XP_034099234.1"/>
    </source>
</evidence>
<proteinExistence type="predicted"/>
<reference evidence="2" key="1">
    <citation type="submission" date="2025-08" db="UniProtKB">
        <authorList>
            <consortium name="RefSeq"/>
        </authorList>
    </citation>
    <scope>IDENTIFICATION</scope>
    <source>
        <strain evidence="2">15112-1751.03</strain>
        <tissue evidence="2">Whole Adult</tissue>
    </source>
</reference>
<protein>
    <submittedName>
        <fullName evidence="2">Uncharacterized protein LOC117564523</fullName>
    </submittedName>
</protein>
<organism evidence="1 2">
    <name type="scientific">Drosophila albomicans</name>
    <name type="common">Fruit fly</name>
    <dbReference type="NCBI Taxonomy" id="7291"/>
    <lineage>
        <taxon>Eukaryota</taxon>
        <taxon>Metazoa</taxon>
        <taxon>Ecdysozoa</taxon>
        <taxon>Arthropoda</taxon>
        <taxon>Hexapoda</taxon>
        <taxon>Insecta</taxon>
        <taxon>Pterygota</taxon>
        <taxon>Neoptera</taxon>
        <taxon>Endopterygota</taxon>
        <taxon>Diptera</taxon>
        <taxon>Brachycera</taxon>
        <taxon>Muscomorpha</taxon>
        <taxon>Ephydroidea</taxon>
        <taxon>Drosophilidae</taxon>
        <taxon>Drosophila</taxon>
    </lineage>
</organism>
<name>A0A6P8W708_DROAB</name>
<gene>
    <name evidence="2" type="primary">LOC117564523</name>
</gene>
<evidence type="ECO:0000313" key="1">
    <source>
        <dbReference type="Proteomes" id="UP000515160"/>
    </source>
</evidence>
<dbReference type="GeneID" id="117564523"/>
<dbReference type="AlphaFoldDB" id="A0A6P8W708"/>
<dbReference type="Proteomes" id="UP000515160">
    <property type="component" value="Chromosome 2L"/>
</dbReference>
<keyword evidence="1" id="KW-1185">Reference proteome</keyword>
<dbReference type="RefSeq" id="XP_034099234.1">
    <property type="nucleotide sequence ID" value="XM_034243343.2"/>
</dbReference>